<organism evidence="1 2">
    <name type="scientific">Pseudomonas chlororaphis</name>
    <dbReference type="NCBI Taxonomy" id="587753"/>
    <lineage>
        <taxon>Bacteria</taxon>
        <taxon>Pseudomonadati</taxon>
        <taxon>Pseudomonadota</taxon>
        <taxon>Gammaproteobacteria</taxon>
        <taxon>Pseudomonadales</taxon>
        <taxon>Pseudomonadaceae</taxon>
        <taxon>Pseudomonas</taxon>
    </lineage>
</organism>
<dbReference type="EMBL" id="CP011110">
    <property type="protein sequence ID" value="AKA24849.1"/>
    <property type="molecule type" value="Genomic_DNA"/>
</dbReference>
<dbReference type="Proteomes" id="UP000032748">
    <property type="component" value="Chromosome"/>
</dbReference>
<dbReference type="KEGG" id="pcz:PCL1606_33980"/>
<protein>
    <submittedName>
        <fullName evidence="1">Uncharacterized protein</fullName>
    </submittedName>
</protein>
<proteinExistence type="predicted"/>
<gene>
    <name evidence="1" type="ORF">PCL1606_33980</name>
</gene>
<sequence length="40" mass="4385">MCSCRGLAARHTDHSPIQRRANVCRAASKRSIQVVVSYGV</sequence>
<evidence type="ECO:0000313" key="1">
    <source>
        <dbReference type="EMBL" id="AKA24849.1"/>
    </source>
</evidence>
<evidence type="ECO:0000313" key="2">
    <source>
        <dbReference type="Proteomes" id="UP000032748"/>
    </source>
</evidence>
<name>A0A0D5Y1J6_9PSED</name>
<accession>A0A0D5Y1J6</accession>
<dbReference type="AlphaFoldDB" id="A0A0D5Y1J6"/>
<dbReference type="PATRIC" id="fig|587753.10.peg.3387"/>
<reference evidence="1 2" key="1">
    <citation type="journal article" date="2015" name="Mol. Plant Microbe Interact.">
        <title>Comparative Genomic Analysis of Pseudomonas chlororaphis PCL1606 Reveals New Insight into Antifungal Compounds Involved in Biocontrol.</title>
        <authorList>
            <person name="Calderon C.E."/>
            <person name="Ramos C."/>
            <person name="de Vicente A."/>
            <person name="Cazorla F.M."/>
        </authorList>
    </citation>
    <scope>NUCLEOTIDE SEQUENCE [LARGE SCALE GENOMIC DNA]</scope>
    <source>
        <strain evidence="1 2">PCL1606</strain>
    </source>
</reference>